<dbReference type="InterPro" id="IPR045713">
    <property type="entry name" value="DUF6069"/>
</dbReference>
<organism evidence="3 4">
    <name type="scientific">Mumia flava</name>
    <dbReference type="NCBI Taxonomy" id="1348852"/>
    <lineage>
        <taxon>Bacteria</taxon>
        <taxon>Bacillati</taxon>
        <taxon>Actinomycetota</taxon>
        <taxon>Actinomycetes</taxon>
        <taxon>Propionibacteriales</taxon>
        <taxon>Nocardioidaceae</taxon>
        <taxon>Mumia</taxon>
    </lineage>
</organism>
<keyword evidence="4" id="KW-1185">Reference proteome</keyword>
<dbReference type="Proteomes" id="UP000230842">
    <property type="component" value="Unassembled WGS sequence"/>
</dbReference>
<evidence type="ECO:0000313" key="4">
    <source>
        <dbReference type="Proteomes" id="UP000230842"/>
    </source>
</evidence>
<proteinExistence type="predicted"/>
<dbReference type="OrthoDB" id="4868427at2"/>
<keyword evidence="2" id="KW-0472">Membrane</keyword>
<feature type="transmembrane region" description="Helical" evidence="2">
    <location>
        <begin position="33"/>
        <end position="59"/>
    </location>
</feature>
<reference evidence="3 4" key="1">
    <citation type="submission" date="2017-11" db="EMBL/GenBank/DDBJ databases">
        <title>Genomic Encyclopedia of Archaeal and Bacterial Type Strains, Phase II (KMG-II): From Individual Species to Whole Genera.</title>
        <authorList>
            <person name="Goeker M."/>
        </authorList>
    </citation>
    <scope>NUCLEOTIDE SEQUENCE [LARGE SCALE GENOMIC DNA]</scope>
    <source>
        <strain evidence="3 4">DSM 27763</strain>
    </source>
</reference>
<accession>A0A2M9B893</accession>
<evidence type="ECO:0000313" key="3">
    <source>
        <dbReference type="EMBL" id="PJJ54154.1"/>
    </source>
</evidence>
<dbReference type="EMBL" id="PGEZ01000002">
    <property type="protein sequence ID" value="PJJ54154.1"/>
    <property type="molecule type" value="Genomic_DNA"/>
</dbReference>
<keyword evidence="2" id="KW-0812">Transmembrane</keyword>
<dbReference type="Pfam" id="PF19545">
    <property type="entry name" value="DUF6069"/>
    <property type="match status" value="1"/>
</dbReference>
<evidence type="ECO:0000256" key="1">
    <source>
        <dbReference type="SAM" id="MobiDB-lite"/>
    </source>
</evidence>
<sequence length="165" mass="16625">MSYDQPPYEPGDARPSDGGPQTPSGLTIDPGRLWAGGVATAVVAGLAAVVGLLVCRGVFDIPVFVPDSAGGWDVASTVPYAFGAAAAALLATALMHLLLIATPRPKLFFGWIATLITVIVGVLPFTVDIDVSEQIASAAVGVLIAIVIATLVSGTASRSVKTGVA</sequence>
<keyword evidence="2" id="KW-1133">Transmembrane helix</keyword>
<feature type="transmembrane region" description="Helical" evidence="2">
    <location>
        <begin position="108"/>
        <end position="129"/>
    </location>
</feature>
<gene>
    <name evidence="3" type="ORF">CLV56_3658</name>
</gene>
<feature type="transmembrane region" description="Helical" evidence="2">
    <location>
        <begin position="135"/>
        <end position="152"/>
    </location>
</feature>
<feature type="transmembrane region" description="Helical" evidence="2">
    <location>
        <begin position="79"/>
        <end position="101"/>
    </location>
</feature>
<feature type="region of interest" description="Disordered" evidence="1">
    <location>
        <begin position="1"/>
        <end position="25"/>
    </location>
</feature>
<protein>
    <submittedName>
        <fullName evidence="3">Uncharacterized protein</fullName>
    </submittedName>
</protein>
<dbReference type="AlphaFoldDB" id="A0A2M9B893"/>
<name>A0A2M9B893_9ACTN</name>
<evidence type="ECO:0000256" key="2">
    <source>
        <dbReference type="SAM" id="Phobius"/>
    </source>
</evidence>
<comment type="caution">
    <text evidence="3">The sequence shown here is derived from an EMBL/GenBank/DDBJ whole genome shotgun (WGS) entry which is preliminary data.</text>
</comment>
<dbReference type="RefSeq" id="WP_100415385.1">
    <property type="nucleotide sequence ID" value="NZ_PGEZ01000002.1"/>
</dbReference>